<dbReference type="GO" id="GO:0016020">
    <property type="term" value="C:membrane"/>
    <property type="evidence" value="ECO:0007669"/>
    <property type="project" value="UniProtKB-SubCell"/>
</dbReference>
<gene>
    <name evidence="19" type="ORF">ILEXP_LOCUS4117</name>
</gene>
<evidence type="ECO:0000256" key="13">
    <source>
        <dbReference type="ARBA" id="ARBA00023180"/>
    </source>
</evidence>
<evidence type="ECO:0000256" key="17">
    <source>
        <dbReference type="SAM" id="SignalP"/>
    </source>
</evidence>
<dbReference type="Gene3D" id="3.30.200.20">
    <property type="entry name" value="Phosphorylase Kinase, domain 1"/>
    <property type="match status" value="1"/>
</dbReference>
<keyword evidence="10 16" id="KW-1133">Transmembrane helix</keyword>
<keyword evidence="9" id="KW-0418">Kinase</keyword>
<dbReference type="Pfam" id="PF00069">
    <property type="entry name" value="Pkinase"/>
    <property type="match status" value="1"/>
</dbReference>
<evidence type="ECO:0000256" key="7">
    <source>
        <dbReference type="ARBA" id="ARBA00022729"/>
    </source>
</evidence>
<evidence type="ECO:0000256" key="10">
    <source>
        <dbReference type="ARBA" id="ARBA00022989"/>
    </source>
</evidence>
<keyword evidence="3" id="KW-0723">Serine/threonine-protein kinase</keyword>
<evidence type="ECO:0000256" key="2">
    <source>
        <dbReference type="ARBA" id="ARBA00012513"/>
    </source>
</evidence>
<evidence type="ECO:0000313" key="20">
    <source>
        <dbReference type="Proteomes" id="UP001642360"/>
    </source>
</evidence>
<dbReference type="AlphaFoldDB" id="A0ABC8R4W9"/>
<dbReference type="FunFam" id="1.10.510.10:FF:000431">
    <property type="entry name" value="Putative inactive leucine-rich repeat receptor-like protein kinase"/>
    <property type="match status" value="1"/>
</dbReference>
<dbReference type="InterPro" id="IPR000719">
    <property type="entry name" value="Prot_kinase_dom"/>
</dbReference>
<feature type="transmembrane region" description="Helical" evidence="16">
    <location>
        <begin position="361"/>
        <end position="386"/>
    </location>
</feature>
<dbReference type="InterPro" id="IPR051824">
    <property type="entry name" value="LRR_Rcpt-Like_S/T_Kinase"/>
</dbReference>
<name>A0ABC8R4W9_9AQUA</name>
<reference evidence="19 20" key="1">
    <citation type="submission" date="2024-02" db="EMBL/GenBank/DDBJ databases">
        <authorList>
            <person name="Vignale AGUSTIN F."/>
            <person name="Sosa J E."/>
            <person name="Modenutti C."/>
        </authorList>
    </citation>
    <scope>NUCLEOTIDE SEQUENCE [LARGE SCALE GENOMIC DNA]</scope>
</reference>
<proteinExistence type="predicted"/>
<keyword evidence="4" id="KW-0433">Leucine-rich repeat</keyword>
<evidence type="ECO:0000256" key="11">
    <source>
        <dbReference type="ARBA" id="ARBA00023136"/>
    </source>
</evidence>
<evidence type="ECO:0000256" key="6">
    <source>
        <dbReference type="ARBA" id="ARBA00022692"/>
    </source>
</evidence>
<comment type="catalytic activity">
    <reaction evidence="14">
        <text>L-threonyl-[protein] + ATP = O-phospho-L-threonyl-[protein] + ADP + H(+)</text>
        <dbReference type="Rhea" id="RHEA:46608"/>
        <dbReference type="Rhea" id="RHEA-COMP:11060"/>
        <dbReference type="Rhea" id="RHEA-COMP:11605"/>
        <dbReference type="ChEBI" id="CHEBI:15378"/>
        <dbReference type="ChEBI" id="CHEBI:30013"/>
        <dbReference type="ChEBI" id="CHEBI:30616"/>
        <dbReference type="ChEBI" id="CHEBI:61977"/>
        <dbReference type="ChEBI" id="CHEBI:456216"/>
        <dbReference type="EC" id="2.7.11.1"/>
    </reaction>
</comment>
<dbReference type="Gene3D" id="1.10.510.10">
    <property type="entry name" value="Transferase(Phosphotransferase) domain 1"/>
    <property type="match status" value="1"/>
</dbReference>
<dbReference type="Pfam" id="PF00560">
    <property type="entry name" value="LRR_1"/>
    <property type="match status" value="2"/>
</dbReference>
<evidence type="ECO:0000256" key="5">
    <source>
        <dbReference type="ARBA" id="ARBA00022679"/>
    </source>
</evidence>
<keyword evidence="13" id="KW-0325">Glycoprotein</keyword>
<dbReference type="SUPFAM" id="SSF52058">
    <property type="entry name" value="L domain-like"/>
    <property type="match status" value="1"/>
</dbReference>
<keyword evidence="8" id="KW-0677">Repeat</keyword>
<comment type="caution">
    <text evidence="19">The sequence shown here is derived from an EMBL/GenBank/DDBJ whole genome shotgun (WGS) entry which is preliminary data.</text>
</comment>
<evidence type="ECO:0000256" key="16">
    <source>
        <dbReference type="SAM" id="Phobius"/>
    </source>
</evidence>
<evidence type="ECO:0000256" key="15">
    <source>
        <dbReference type="ARBA" id="ARBA00048679"/>
    </source>
</evidence>
<evidence type="ECO:0000259" key="18">
    <source>
        <dbReference type="PROSITE" id="PS50011"/>
    </source>
</evidence>
<evidence type="ECO:0000256" key="9">
    <source>
        <dbReference type="ARBA" id="ARBA00022777"/>
    </source>
</evidence>
<accession>A0ABC8R4W9</accession>
<comment type="subcellular location">
    <subcellularLocation>
        <location evidence="1">Membrane</location>
        <topology evidence="1">Single-pass type I membrane protein</topology>
    </subcellularLocation>
</comment>
<evidence type="ECO:0000256" key="14">
    <source>
        <dbReference type="ARBA" id="ARBA00047899"/>
    </source>
</evidence>
<dbReference type="PANTHER" id="PTHR48006:SF73">
    <property type="entry name" value="PROTEIN KINASE DOMAIN-CONTAINING PROTEIN"/>
    <property type="match status" value="1"/>
</dbReference>
<feature type="signal peptide" evidence="17">
    <location>
        <begin position="1"/>
        <end position="27"/>
    </location>
</feature>
<keyword evidence="7 17" id="KW-0732">Signal</keyword>
<keyword evidence="5" id="KW-0808">Transferase</keyword>
<keyword evidence="20" id="KW-1185">Reference proteome</keyword>
<evidence type="ECO:0000256" key="8">
    <source>
        <dbReference type="ARBA" id="ARBA00022737"/>
    </source>
</evidence>
<evidence type="ECO:0000256" key="4">
    <source>
        <dbReference type="ARBA" id="ARBA00022614"/>
    </source>
</evidence>
<evidence type="ECO:0000256" key="1">
    <source>
        <dbReference type="ARBA" id="ARBA00004479"/>
    </source>
</evidence>
<evidence type="ECO:0000256" key="3">
    <source>
        <dbReference type="ARBA" id="ARBA00022527"/>
    </source>
</evidence>
<keyword evidence="11 16" id="KW-0472">Membrane</keyword>
<dbReference type="FunFam" id="3.80.10.10:FF:000673">
    <property type="entry name" value="Probable LRR receptor-like serine/threonine-protein kinase At2g02780"/>
    <property type="match status" value="1"/>
</dbReference>
<evidence type="ECO:0000313" key="19">
    <source>
        <dbReference type="EMBL" id="CAK9137097.1"/>
    </source>
</evidence>
<dbReference type="Proteomes" id="UP001642360">
    <property type="component" value="Unassembled WGS sequence"/>
</dbReference>
<dbReference type="EC" id="2.7.11.1" evidence="2"/>
<organism evidence="19 20">
    <name type="scientific">Ilex paraguariensis</name>
    <name type="common">yerba mate</name>
    <dbReference type="NCBI Taxonomy" id="185542"/>
    <lineage>
        <taxon>Eukaryota</taxon>
        <taxon>Viridiplantae</taxon>
        <taxon>Streptophyta</taxon>
        <taxon>Embryophyta</taxon>
        <taxon>Tracheophyta</taxon>
        <taxon>Spermatophyta</taxon>
        <taxon>Magnoliopsida</taxon>
        <taxon>eudicotyledons</taxon>
        <taxon>Gunneridae</taxon>
        <taxon>Pentapetalae</taxon>
        <taxon>asterids</taxon>
        <taxon>campanulids</taxon>
        <taxon>Aquifoliales</taxon>
        <taxon>Aquifoliaceae</taxon>
        <taxon>Ilex</taxon>
    </lineage>
</organism>
<feature type="chain" id="PRO_5044858067" description="non-specific serine/threonine protein kinase" evidence="17">
    <location>
        <begin position="28"/>
        <end position="745"/>
    </location>
</feature>
<dbReference type="SUPFAM" id="SSF56112">
    <property type="entry name" value="Protein kinase-like (PK-like)"/>
    <property type="match status" value="1"/>
</dbReference>
<dbReference type="EMBL" id="CAUOFW020000803">
    <property type="protein sequence ID" value="CAK9137097.1"/>
    <property type="molecule type" value="Genomic_DNA"/>
</dbReference>
<protein>
    <recommendedName>
        <fullName evidence="2">non-specific serine/threonine protein kinase</fullName>
        <ecNumber evidence="2">2.7.11.1</ecNumber>
    </recommendedName>
</protein>
<comment type="catalytic activity">
    <reaction evidence="15">
        <text>L-seryl-[protein] + ATP = O-phospho-L-seryl-[protein] + ADP + H(+)</text>
        <dbReference type="Rhea" id="RHEA:17989"/>
        <dbReference type="Rhea" id="RHEA-COMP:9863"/>
        <dbReference type="Rhea" id="RHEA-COMP:11604"/>
        <dbReference type="ChEBI" id="CHEBI:15378"/>
        <dbReference type="ChEBI" id="CHEBI:29999"/>
        <dbReference type="ChEBI" id="CHEBI:30616"/>
        <dbReference type="ChEBI" id="CHEBI:83421"/>
        <dbReference type="ChEBI" id="CHEBI:456216"/>
        <dbReference type="EC" id="2.7.11.1"/>
    </reaction>
</comment>
<dbReference type="InterPro" id="IPR032675">
    <property type="entry name" value="LRR_dom_sf"/>
</dbReference>
<sequence length="745" mass="82624">MMGNFWVSFIFFLSVLIFLEFPSISIAQLSTAENRILFQVQQQLEYPQVLQGWNNWTSFCYLPPSPSLVIICSNNHITELTIIGNKTSPSKIPKPTSGNFVLSQQTLSGKFSIDSFFTVLTKLSNLEKLSLVSLGLWGPLPAKINRFGSLEVLNISSNFIYGEIPPSINTFKNLKSLVLADNLFNGSVPDLKSLQVLQELDISNNNIGPKFPSLGISIVNITIRNNSLRSDISPEVIKFNQLQVLDVSINKLVGPIPSSLFSLPSIQYLNLSKNQFSGALSANVSCGNKLIFVDLSYNLLIGKLPPCVGSNSRNRTVLSSWNCLANGTSKYQQHPYSFCQREALAVNPRTTDQKQESTIKLGIVLGIIGGITGIAVVFGLLIFIICRRREANKDNNEYKCDSFVFEKGSVRGSPITDGRHVLRTMRLTSLLPPYHVFTLEDMEDATNNFDSSNLVGEGSQGQFYKGWLRDGSIVLVKCVKLKHKLSFQSLQQHMEVISKLRHRHLISVLGHCIVTYQDHPNTASTVFIVLEHVANGSLRDHLTDWRKREVLKWPQRMAITMGIARGIQFLHTGVAPGIFGNDLNIQNILLDETLTAKIGSYNILLPSKAGSETPLNGHDASNHLGRTQNPEKDDIYQLGVILLEVITGKTANSEAEIDTLKLQLEESLAEATSKLREATDPSIRGTYAYESLKTAVQITINCLCKDSSKFSSIDDVLWHMQYSLQVQEGWNSSGNLSTKLSGRLA</sequence>
<keyword evidence="6 16" id="KW-0812">Transmembrane</keyword>
<dbReference type="InterPro" id="IPR011009">
    <property type="entry name" value="Kinase-like_dom_sf"/>
</dbReference>
<dbReference type="PROSITE" id="PS50011">
    <property type="entry name" value="PROTEIN_KINASE_DOM"/>
    <property type="match status" value="1"/>
</dbReference>
<feature type="domain" description="Protein kinase" evidence="18">
    <location>
        <begin position="449"/>
        <end position="722"/>
    </location>
</feature>
<dbReference type="PANTHER" id="PTHR48006">
    <property type="entry name" value="LEUCINE-RICH REPEAT-CONTAINING PROTEIN DDB_G0281931-RELATED"/>
    <property type="match status" value="1"/>
</dbReference>
<evidence type="ECO:0000256" key="12">
    <source>
        <dbReference type="ARBA" id="ARBA00023170"/>
    </source>
</evidence>
<dbReference type="InterPro" id="IPR001611">
    <property type="entry name" value="Leu-rich_rpt"/>
</dbReference>
<keyword evidence="12" id="KW-0675">Receptor</keyword>
<dbReference type="Gene3D" id="3.80.10.10">
    <property type="entry name" value="Ribonuclease Inhibitor"/>
    <property type="match status" value="2"/>
</dbReference>
<dbReference type="GO" id="GO:0004674">
    <property type="term" value="F:protein serine/threonine kinase activity"/>
    <property type="evidence" value="ECO:0007669"/>
    <property type="project" value="UniProtKB-KW"/>
</dbReference>